<dbReference type="Pfam" id="PF00339">
    <property type="entry name" value="Arrestin_N"/>
    <property type="match status" value="1"/>
</dbReference>
<dbReference type="InterPro" id="IPR014752">
    <property type="entry name" value="Arrestin-like_C"/>
</dbReference>
<dbReference type="PANTHER" id="PTHR11188">
    <property type="entry name" value="ARRESTIN DOMAIN CONTAINING PROTEIN"/>
    <property type="match status" value="1"/>
</dbReference>
<evidence type="ECO:0000259" key="2">
    <source>
        <dbReference type="Pfam" id="PF00339"/>
    </source>
</evidence>
<dbReference type="GO" id="GO:0005737">
    <property type="term" value="C:cytoplasm"/>
    <property type="evidence" value="ECO:0007669"/>
    <property type="project" value="TreeGrafter"/>
</dbReference>
<reference evidence="3 4" key="1">
    <citation type="journal article" date="2023" name="Elife">
        <title>Identification of key yeast species and microbe-microbe interactions impacting larval growth of Drosophila in the wild.</title>
        <authorList>
            <person name="Mure A."/>
            <person name="Sugiura Y."/>
            <person name="Maeda R."/>
            <person name="Honda K."/>
            <person name="Sakurai N."/>
            <person name="Takahashi Y."/>
            <person name="Watada M."/>
            <person name="Katoh T."/>
            <person name="Gotoh A."/>
            <person name="Gotoh Y."/>
            <person name="Taniguchi I."/>
            <person name="Nakamura K."/>
            <person name="Hayashi T."/>
            <person name="Katayama T."/>
            <person name="Uemura T."/>
            <person name="Hattori Y."/>
        </authorList>
    </citation>
    <scope>NUCLEOTIDE SEQUENCE [LARGE SCALE GENOMIC DNA]</scope>
    <source>
        <strain evidence="3 4">SB-73</strain>
    </source>
</reference>
<feature type="compositionally biased region" description="Low complexity" evidence="1">
    <location>
        <begin position="387"/>
        <end position="396"/>
    </location>
</feature>
<protein>
    <recommendedName>
        <fullName evidence="2">Arrestin-like N-terminal domain-containing protein</fullName>
    </recommendedName>
</protein>
<evidence type="ECO:0000313" key="4">
    <source>
        <dbReference type="Proteomes" id="UP001362899"/>
    </source>
</evidence>
<accession>A0AAV5RJ52</accession>
<name>A0AAV5RJ52_STABA</name>
<dbReference type="PANTHER" id="PTHR11188:SF17">
    <property type="entry name" value="FI21816P1"/>
    <property type="match status" value="1"/>
</dbReference>
<dbReference type="AlphaFoldDB" id="A0AAV5RJ52"/>
<dbReference type="GO" id="GO:0015031">
    <property type="term" value="P:protein transport"/>
    <property type="evidence" value="ECO:0007669"/>
    <property type="project" value="TreeGrafter"/>
</dbReference>
<dbReference type="InterPro" id="IPR011021">
    <property type="entry name" value="Arrestin-like_N"/>
</dbReference>
<evidence type="ECO:0000256" key="1">
    <source>
        <dbReference type="SAM" id="MobiDB-lite"/>
    </source>
</evidence>
<feature type="domain" description="Arrestin-like N-terminal" evidence="2">
    <location>
        <begin position="14"/>
        <end position="159"/>
    </location>
</feature>
<proteinExistence type="predicted"/>
<evidence type="ECO:0000313" key="3">
    <source>
        <dbReference type="EMBL" id="GMM51594.1"/>
    </source>
</evidence>
<feature type="region of interest" description="Disordered" evidence="1">
    <location>
        <begin position="376"/>
        <end position="396"/>
    </location>
</feature>
<dbReference type="Gene3D" id="2.60.40.640">
    <property type="match status" value="1"/>
</dbReference>
<dbReference type="Proteomes" id="UP001362899">
    <property type="component" value="Unassembled WGS sequence"/>
</dbReference>
<gene>
    <name evidence="3" type="ORF">DASB73_025570</name>
</gene>
<dbReference type="InterPro" id="IPR050357">
    <property type="entry name" value="Arrestin_domain-protein"/>
</dbReference>
<comment type="caution">
    <text evidence="3">The sequence shown here is derived from an EMBL/GenBank/DDBJ whole genome shotgun (WGS) entry which is preliminary data.</text>
</comment>
<sequence>MFGSNCELSLNVDDSSRPMWTTGDIAAGNVRLVSSSRISFTDIKITLQCEEYAAIAVNAADRVDIVRKRDVRRATRSHSKHITHYKFTQDVLVADPSHGPYVMEVGEYTFPFTIELNSEVDQSPPTATITGENSMRAGVRWSLKVVAHRPGKFSKALKTEQDIPIFPRDLSKYSTIFPKTYAVEKELSGQKYIAKKLSIWDKMSNKSKLTGGSVEVILKYPAAGLPQRPLPPNFKLTVSANNTSAQLNSIKIELLRKFEVNVKGLRDTYTSKHLIGGATVCRKLTGTQDLSPLITGITLPTLFAPAFSSRLLNVHYELSLTVSYLPIINDTLQNEDSLTVTTPVELKPLPFEKISKSVAFNDVAIDLKDIPRSSNFKGPGSVAESRTTATTGISATTGTTGTWSDVEIATPRDVISNWLGGITGS</sequence>
<keyword evidence="4" id="KW-1185">Reference proteome</keyword>
<dbReference type="EMBL" id="BTGC01000008">
    <property type="protein sequence ID" value="GMM51594.1"/>
    <property type="molecule type" value="Genomic_DNA"/>
</dbReference>
<organism evidence="3 4">
    <name type="scientific">Starmerella bacillaris</name>
    <name type="common">Yeast</name>
    <name type="synonym">Candida zemplinina</name>
    <dbReference type="NCBI Taxonomy" id="1247836"/>
    <lineage>
        <taxon>Eukaryota</taxon>
        <taxon>Fungi</taxon>
        <taxon>Dikarya</taxon>
        <taxon>Ascomycota</taxon>
        <taxon>Saccharomycotina</taxon>
        <taxon>Dipodascomycetes</taxon>
        <taxon>Dipodascales</taxon>
        <taxon>Trichomonascaceae</taxon>
        <taxon>Starmerella</taxon>
    </lineage>
</organism>